<dbReference type="GeneID" id="87869903"/>
<evidence type="ECO:0000256" key="1">
    <source>
        <dbReference type="SAM" id="MobiDB-lite"/>
    </source>
</evidence>
<dbReference type="EMBL" id="JAULSX010000004">
    <property type="protein sequence ID" value="KAK3492218.1"/>
    <property type="molecule type" value="Genomic_DNA"/>
</dbReference>
<reference evidence="2 3" key="1">
    <citation type="journal article" date="2023" name="Mol. Phylogenet. Evol.">
        <title>Genome-scale phylogeny and comparative genomics of the fungal order Sordariales.</title>
        <authorList>
            <person name="Hensen N."/>
            <person name="Bonometti L."/>
            <person name="Westerberg I."/>
            <person name="Brannstrom I.O."/>
            <person name="Guillou S."/>
            <person name="Cros-Aarteil S."/>
            <person name="Calhoun S."/>
            <person name="Haridas S."/>
            <person name="Kuo A."/>
            <person name="Mondo S."/>
            <person name="Pangilinan J."/>
            <person name="Riley R."/>
            <person name="LaButti K."/>
            <person name="Andreopoulos B."/>
            <person name="Lipzen A."/>
            <person name="Chen C."/>
            <person name="Yan M."/>
            <person name="Daum C."/>
            <person name="Ng V."/>
            <person name="Clum A."/>
            <person name="Steindorff A."/>
            <person name="Ohm R.A."/>
            <person name="Martin F."/>
            <person name="Silar P."/>
            <person name="Natvig D.O."/>
            <person name="Lalanne C."/>
            <person name="Gautier V."/>
            <person name="Ament-Velasquez S.L."/>
            <person name="Kruys A."/>
            <person name="Hutchinson M.I."/>
            <person name="Powell A.J."/>
            <person name="Barry K."/>
            <person name="Miller A.N."/>
            <person name="Grigoriev I.V."/>
            <person name="Debuchy R."/>
            <person name="Gladieux P."/>
            <person name="Hiltunen Thoren M."/>
            <person name="Johannesson H."/>
        </authorList>
    </citation>
    <scope>NUCLEOTIDE SEQUENCE [LARGE SCALE GENOMIC DNA]</scope>
    <source>
        <strain evidence="2 3">FGSC 10403</strain>
    </source>
</reference>
<gene>
    <name evidence="2" type="ORF">B0T23DRAFT_136515</name>
</gene>
<dbReference type="AlphaFoldDB" id="A0AAJ0I7E8"/>
<feature type="compositionally biased region" description="Polar residues" evidence="1">
    <location>
        <begin position="34"/>
        <end position="47"/>
    </location>
</feature>
<accession>A0AAJ0I7E8</accession>
<evidence type="ECO:0000313" key="2">
    <source>
        <dbReference type="EMBL" id="KAK3492218.1"/>
    </source>
</evidence>
<name>A0AAJ0I7E8_9PEZI</name>
<dbReference type="RefSeq" id="XP_062692676.1">
    <property type="nucleotide sequence ID" value="XM_062832281.1"/>
</dbReference>
<evidence type="ECO:0000313" key="3">
    <source>
        <dbReference type="Proteomes" id="UP001285908"/>
    </source>
</evidence>
<dbReference type="Proteomes" id="UP001285908">
    <property type="component" value="Unassembled WGS sequence"/>
</dbReference>
<keyword evidence="3" id="KW-1185">Reference proteome</keyword>
<feature type="region of interest" description="Disordered" evidence="1">
    <location>
        <begin position="33"/>
        <end position="52"/>
    </location>
</feature>
<protein>
    <submittedName>
        <fullName evidence="2">Uncharacterized protein</fullName>
    </submittedName>
</protein>
<organism evidence="2 3">
    <name type="scientific">Neurospora hispaniola</name>
    <dbReference type="NCBI Taxonomy" id="588809"/>
    <lineage>
        <taxon>Eukaryota</taxon>
        <taxon>Fungi</taxon>
        <taxon>Dikarya</taxon>
        <taxon>Ascomycota</taxon>
        <taxon>Pezizomycotina</taxon>
        <taxon>Sordariomycetes</taxon>
        <taxon>Sordariomycetidae</taxon>
        <taxon>Sordariales</taxon>
        <taxon>Sordariaceae</taxon>
        <taxon>Neurospora</taxon>
    </lineage>
</organism>
<comment type="caution">
    <text evidence="2">The sequence shown here is derived from an EMBL/GenBank/DDBJ whole genome shotgun (WGS) entry which is preliminary data.</text>
</comment>
<sequence length="95" mass="10215">MVFFVVSFVSCSSSLLSFWTLLYWRAASSCKPPSGNTTAFQQHSSKQIGPDASEQFRKPGMRGLGAVPCRSENSISLMGKGSRVDSQVGLYGGLC</sequence>
<proteinExistence type="predicted"/>